<evidence type="ECO:0000313" key="3">
    <source>
        <dbReference type="Proteomes" id="UP000007014"/>
    </source>
</evidence>
<dbReference type="Gramene" id="CMO106CT">
    <property type="protein sequence ID" value="CMO106CT"/>
    <property type="gene ID" value="CMO106C"/>
</dbReference>
<evidence type="ECO:0000313" key="2">
    <source>
        <dbReference type="EMBL" id="BAM81481.1"/>
    </source>
</evidence>
<dbReference type="EMBL" id="AP006497">
    <property type="protein sequence ID" value="BAM81481.1"/>
    <property type="molecule type" value="Genomic_DNA"/>
</dbReference>
<reference evidence="2 3" key="1">
    <citation type="journal article" date="2004" name="Nature">
        <title>Genome sequence of the ultrasmall unicellular red alga Cyanidioschyzon merolae 10D.</title>
        <authorList>
            <person name="Matsuzaki M."/>
            <person name="Misumi O."/>
            <person name="Shin-i T."/>
            <person name="Maruyama S."/>
            <person name="Takahara M."/>
            <person name="Miyagishima S."/>
            <person name="Mori T."/>
            <person name="Nishida K."/>
            <person name="Yagisawa F."/>
            <person name="Nishida K."/>
            <person name="Yoshida Y."/>
            <person name="Nishimura Y."/>
            <person name="Nakao S."/>
            <person name="Kobayashi T."/>
            <person name="Momoyama Y."/>
            <person name="Higashiyama T."/>
            <person name="Minoda A."/>
            <person name="Sano M."/>
            <person name="Nomoto H."/>
            <person name="Oishi K."/>
            <person name="Hayashi H."/>
            <person name="Ohta F."/>
            <person name="Nishizaka S."/>
            <person name="Haga S."/>
            <person name="Miura S."/>
            <person name="Morishita T."/>
            <person name="Kabeya Y."/>
            <person name="Terasawa K."/>
            <person name="Suzuki Y."/>
            <person name="Ishii Y."/>
            <person name="Asakawa S."/>
            <person name="Takano H."/>
            <person name="Ohta N."/>
            <person name="Kuroiwa H."/>
            <person name="Tanaka K."/>
            <person name="Shimizu N."/>
            <person name="Sugano S."/>
            <person name="Sato N."/>
            <person name="Nozaki H."/>
            <person name="Ogasawara N."/>
            <person name="Kohara Y."/>
            <person name="Kuroiwa T."/>
        </authorList>
    </citation>
    <scope>NUCLEOTIDE SEQUENCE [LARGE SCALE GENOMIC DNA]</scope>
    <source>
        <strain evidence="2 3">10D</strain>
    </source>
</reference>
<dbReference type="HOGENOM" id="CLU_1252223_0_0_1"/>
<name>M1UUE9_CYAM1</name>
<dbReference type="KEGG" id="cme:CYME_CMO106C"/>
<protein>
    <submittedName>
        <fullName evidence="2">Uncharacterized protein</fullName>
    </submittedName>
</protein>
<keyword evidence="1" id="KW-0472">Membrane</keyword>
<reference evidence="2 3" key="2">
    <citation type="journal article" date="2007" name="BMC Biol.">
        <title>A 100%-complete sequence reveals unusually simple genomic features in the hot-spring red alga Cyanidioschyzon merolae.</title>
        <authorList>
            <person name="Nozaki H."/>
            <person name="Takano H."/>
            <person name="Misumi O."/>
            <person name="Terasawa K."/>
            <person name="Matsuzaki M."/>
            <person name="Maruyama S."/>
            <person name="Nishida K."/>
            <person name="Yagisawa F."/>
            <person name="Yoshida Y."/>
            <person name="Fujiwara T."/>
            <person name="Takio S."/>
            <person name="Tamura K."/>
            <person name="Chung S.J."/>
            <person name="Nakamura S."/>
            <person name="Kuroiwa H."/>
            <person name="Tanaka K."/>
            <person name="Sato N."/>
            <person name="Kuroiwa T."/>
        </authorList>
    </citation>
    <scope>NUCLEOTIDE SEQUENCE [LARGE SCALE GENOMIC DNA]</scope>
    <source>
        <strain evidence="2 3">10D</strain>
    </source>
</reference>
<feature type="transmembrane region" description="Helical" evidence="1">
    <location>
        <begin position="152"/>
        <end position="175"/>
    </location>
</feature>
<proteinExistence type="predicted"/>
<dbReference type="AlphaFoldDB" id="M1UUE9"/>
<keyword evidence="1" id="KW-1133">Transmembrane helix</keyword>
<keyword evidence="3" id="KW-1185">Reference proteome</keyword>
<sequence length="221" mass="24381">MAEPVRTRKPDWSCTSQVLDGALKGVPLGLAWGAIVGVHRVWGSHRSDTAHVDNSVRDCTNTAWGKALDWRHLWQFRVPRPFAYPSHLYMSMIFVSAIGRAAEFGVFTAQYYGIYCFLDRQSAIWTDKILDHSSGHVLEKLSTVEQLRNPRLIAAAAGTASGISTLWMKWLFIALRNRLALHSSSNGAQLRPGSAGYFLAASAVVGTVSAAVCFTVEMLRE</sequence>
<feature type="transmembrane region" description="Helical" evidence="1">
    <location>
        <begin position="195"/>
        <end position="216"/>
    </location>
</feature>
<organism evidence="2 3">
    <name type="scientific">Cyanidioschyzon merolae (strain NIES-3377 / 10D)</name>
    <name type="common">Unicellular red alga</name>
    <dbReference type="NCBI Taxonomy" id="280699"/>
    <lineage>
        <taxon>Eukaryota</taxon>
        <taxon>Rhodophyta</taxon>
        <taxon>Bangiophyceae</taxon>
        <taxon>Cyanidiales</taxon>
        <taxon>Cyanidiaceae</taxon>
        <taxon>Cyanidioschyzon</taxon>
    </lineage>
</organism>
<keyword evidence="1" id="KW-0812">Transmembrane</keyword>
<gene>
    <name evidence="2" type="ORF">CYME_CMO106C</name>
</gene>
<dbReference type="GeneID" id="16995576"/>
<evidence type="ECO:0000256" key="1">
    <source>
        <dbReference type="SAM" id="Phobius"/>
    </source>
</evidence>
<dbReference type="RefSeq" id="XP_005537517.1">
    <property type="nucleotide sequence ID" value="XM_005537460.1"/>
</dbReference>
<dbReference type="Proteomes" id="UP000007014">
    <property type="component" value="Chromosome 15"/>
</dbReference>
<accession>M1UUE9</accession>